<sequence>MRNIVNSLHLKNLSIEYNHYSDLIDLDFSLRKLKSKPNGKALLEEIERLNENGRKVHLVIDQTLKNNSHATLSAQEILEYDALDDDDLYMLTIAYYHSILNFNGEKGKGSNAVIQWNPFLSSELDRAGKPNPSLNSSNNFINLGHHLIHAFHMMEGSVLIDPILENLDNEPSTLEEKRVIGMNEFRNERFSENSLRNEHGLTFRMEI</sequence>
<proteinExistence type="predicted"/>
<evidence type="ECO:0000313" key="2">
    <source>
        <dbReference type="Proteomes" id="UP000219271"/>
    </source>
</evidence>
<reference evidence="2" key="1">
    <citation type="submission" date="2017-09" db="EMBL/GenBank/DDBJ databases">
        <authorList>
            <person name="Varghese N."/>
            <person name="Submissions S."/>
        </authorList>
    </citation>
    <scope>NUCLEOTIDE SEQUENCE [LARGE SCALE GENOMIC DNA]</scope>
    <source>
        <strain evidence="2">JKS000234</strain>
    </source>
</reference>
<dbReference type="AlphaFoldDB" id="A0A286BL94"/>
<dbReference type="InterPro" id="IPR028208">
    <property type="entry name" value="Effector_pro_NleD-like"/>
</dbReference>
<keyword evidence="2" id="KW-1185">Reference proteome</keyword>
<name>A0A286BL94_9GAMM</name>
<protein>
    <submittedName>
        <fullName evidence="1">Effector protein</fullName>
    </submittedName>
</protein>
<evidence type="ECO:0000313" key="1">
    <source>
        <dbReference type="EMBL" id="SOD34911.1"/>
    </source>
</evidence>
<dbReference type="EMBL" id="OCMY01000001">
    <property type="protein sequence ID" value="SOD34911.1"/>
    <property type="molecule type" value="Genomic_DNA"/>
</dbReference>
<dbReference type="Proteomes" id="UP000219271">
    <property type="component" value="Unassembled WGS sequence"/>
</dbReference>
<gene>
    <name evidence="1" type="ORF">SAMN06273570_0003</name>
</gene>
<accession>A0A286BL94</accession>
<dbReference type="RefSeq" id="WP_158280081.1">
    <property type="nucleotide sequence ID" value="NZ_OCMY01000001.1"/>
</dbReference>
<organism evidence="1 2">
    <name type="scientific">Candidatus Pantoea floridensis</name>
    <dbReference type="NCBI Taxonomy" id="1938870"/>
    <lineage>
        <taxon>Bacteria</taxon>
        <taxon>Pseudomonadati</taxon>
        <taxon>Pseudomonadota</taxon>
        <taxon>Gammaproteobacteria</taxon>
        <taxon>Enterobacterales</taxon>
        <taxon>Erwiniaceae</taxon>
        <taxon>Pantoea</taxon>
    </lineage>
</organism>
<dbReference type="Pfam" id="PF14891">
    <property type="entry name" value="Peptidase_M91"/>
    <property type="match status" value="1"/>
</dbReference>